<dbReference type="AlphaFoldDB" id="A0A0D3K364"/>
<dbReference type="KEGG" id="ehx:EMIHUDRAFT_456642"/>
<dbReference type="Pfam" id="PF00702">
    <property type="entry name" value="Hydrolase"/>
    <property type="match status" value="1"/>
</dbReference>
<reference evidence="3" key="1">
    <citation type="journal article" date="2013" name="Nature">
        <title>Pan genome of the phytoplankton Emiliania underpins its global distribution.</title>
        <authorList>
            <person name="Read B.A."/>
            <person name="Kegel J."/>
            <person name="Klute M.J."/>
            <person name="Kuo A."/>
            <person name="Lefebvre S.C."/>
            <person name="Maumus F."/>
            <person name="Mayer C."/>
            <person name="Miller J."/>
            <person name="Monier A."/>
            <person name="Salamov A."/>
            <person name="Young J."/>
            <person name="Aguilar M."/>
            <person name="Claverie J.M."/>
            <person name="Frickenhaus S."/>
            <person name="Gonzalez K."/>
            <person name="Herman E.K."/>
            <person name="Lin Y.C."/>
            <person name="Napier J."/>
            <person name="Ogata H."/>
            <person name="Sarno A.F."/>
            <person name="Shmutz J."/>
            <person name="Schroeder D."/>
            <person name="de Vargas C."/>
            <person name="Verret F."/>
            <person name="von Dassow P."/>
            <person name="Valentin K."/>
            <person name="Van de Peer Y."/>
            <person name="Wheeler G."/>
            <person name="Dacks J.B."/>
            <person name="Delwiche C.F."/>
            <person name="Dyhrman S.T."/>
            <person name="Glockner G."/>
            <person name="John U."/>
            <person name="Richards T."/>
            <person name="Worden A.Z."/>
            <person name="Zhang X."/>
            <person name="Grigoriev I.V."/>
            <person name="Allen A.E."/>
            <person name="Bidle K."/>
            <person name="Borodovsky M."/>
            <person name="Bowler C."/>
            <person name="Brownlee C."/>
            <person name="Cock J.M."/>
            <person name="Elias M."/>
            <person name="Gladyshev V.N."/>
            <person name="Groth M."/>
            <person name="Guda C."/>
            <person name="Hadaegh A."/>
            <person name="Iglesias-Rodriguez M.D."/>
            <person name="Jenkins J."/>
            <person name="Jones B.M."/>
            <person name="Lawson T."/>
            <person name="Leese F."/>
            <person name="Lindquist E."/>
            <person name="Lobanov A."/>
            <person name="Lomsadze A."/>
            <person name="Malik S.B."/>
            <person name="Marsh M.E."/>
            <person name="Mackinder L."/>
            <person name="Mock T."/>
            <person name="Mueller-Roeber B."/>
            <person name="Pagarete A."/>
            <person name="Parker M."/>
            <person name="Probert I."/>
            <person name="Quesneville H."/>
            <person name="Raines C."/>
            <person name="Rensing S.A."/>
            <person name="Riano-Pachon D.M."/>
            <person name="Richier S."/>
            <person name="Rokitta S."/>
            <person name="Shiraiwa Y."/>
            <person name="Soanes D.M."/>
            <person name="van der Giezen M."/>
            <person name="Wahlund T.M."/>
            <person name="Williams B."/>
            <person name="Wilson W."/>
            <person name="Wolfe G."/>
            <person name="Wurch L.L."/>
        </authorList>
    </citation>
    <scope>NUCLEOTIDE SEQUENCE</scope>
</reference>
<feature type="region of interest" description="Disordered" evidence="1">
    <location>
        <begin position="14"/>
        <end position="37"/>
    </location>
</feature>
<organism evidence="2 3">
    <name type="scientific">Emiliania huxleyi (strain CCMP1516)</name>
    <dbReference type="NCBI Taxonomy" id="280463"/>
    <lineage>
        <taxon>Eukaryota</taxon>
        <taxon>Haptista</taxon>
        <taxon>Haptophyta</taxon>
        <taxon>Prymnesiophyceae</taxon>
        <taxon>Isochrysidales</taxon>
        <taxon>Noelaerhabdaceae</taxon>
        <taxon>Emiliania</taxon>
    </lineage>
</organism>
<dbReference type="PANTHER" id="PTHR47858:SF2">
    <property type="entry name" value="HALOACID DEHALOGENASE-LIKE HYDROLASE (HAD) SUPERFAMILY PROTEIN"/>
    <property type="match status" value="1"/>
</dbReference>
<dbReference type="CDD" id="cd07505">
    <property type="entry name" value="HAD_BPGM-like"/>
    <property type="match status" value="1"/>
</dbReference>
<dbReference type="InterPro" id="IPR023214">
    <property type="entry name" value="HAD_sf"/>
</dbReference>
<keyword evidence="3" id="KW-1185">Reference proteome</keyword>
<dbReference type="eggNOG" id="KOG2914">
    <property type="taxonomic scope" value="Eukaryota"/>
</dbReference>
<dbReference type="Proteomes" id="UP000013827">
    <property type="component" value="Unassembled WGS sequence"/>
</dbReference>
<protein>
    <submittedName>
        <fullName evidence="2">Uncharacterized protein</fullName>
    </submittedName>
</protein>
<dbReference type="InterPro" id="IPR036412">
    <property type="entry name" value="HAD-like_sf"/>
</dbReference>
<evidence type="ECO:0000256" key="1">
    <source>
        <dbReference type="SAM" id="MobiDB-lite"/>
    </source>
</evidence>
<evidence type="ECO:0000313" key="3">
    <source>
        <dbReference type="Proteomes" id="UP000013827"/>
    </source>
</evidence>
<dbReference type="Gene3D" id="3.40.50.1000">
    <property type="entry name" value="HAD superfamily/HAD-like"/>
    <property type="match status" value="1"/>
</dbReference>
<sequence>MLLLLSPGTGTGLLATRGLDRSRQGPPPGAASASAQPVAGDAVGSLAAPSRLGIPRVVFLPSGGGGDDLSEFDLPPAPREGEYGSALASPLAGEYADWGSLARLPPAQLRGSDLNELLQPDSVQRLRFVVSPMEAYGALFRWDTVFAGLRGLHAAAWAEDSDRTVGRRPEIAVTQVFRWQPALDDWGALSYEFCEALGRRFSSYAFEPRPGAVRLLTLLNEYQVPCCLCSELDERSLSDKVEAADMARFFQASICAEDGAETAEQAYLASCVKLRRPPARCVVFEDSPQGVSSAKEALAKAVALVGKHPAYEMMHADLRISSLEDLTLMAIRELFSGEEPR</sequence>
<dbReference type="EnsemblProtists" id="EOD30199">
    <property type="protein sequence ID" value="EOD30199"/>
    <property type="gene ID" value="EMIHUDRAFT_456642"/>
</dbReference>
<dbReference type="PaxDb" id="2903-EOD30199"/>
<name>A0A0D3K364_EMIH1</name>
<dbReference type="PANTHER" id="PTHR47858">
    <property type="entry name" value="HALOACID DEHALOGENASE-LIKE HYDROLASE (HAD) SUPERFAMILY PROTEIN"/>
    <property type="match status" value="1"/>
</dbReference>
<dbReference type="HOGENOM" id="CLU_814924_0_0_1"/>
<dbReference type="SUPFAM" id="SSF56784">
    <property type="entry name" value="HAD-like"/>
    <property type="match status" value="1"/>
</dbReference>
<reference evidence="2" key="2">
    <citation type="submission" date="2024-10" db="UniProtKB">
        <authorList>
            <consortium name="EnsemblProtists"/>
        </authorList>
    </citation>
    <scope>IDENTIFICATION</scope>
</reference>
<evidence type="ECO:0000313" key="2">
    <source>
        <dbReference type="EnsemblProtists" id="EOD30199"/>
    </source>
</evidence>
<dbReference type="GeneID" id="17275471"/>
<accession>A0A0D3K364</accession>
<proteinExistence type="predicted"/>
<dbReference type="RefSeq" id="XP_005782628.1">
    <property type="nucleotide sequence ID" value="XM_005782571.1"/>
</dbReference>